<comment type="caution">
    <text evidence="1">The sequence shown here is derived from an EMBL/GenBank/DDBJ whole genome shotgun (WGS) entry which is preliminary data.</text>
</comment>
<evidence type="ECO:0000313" key="1">
    <source>
        <dbReference type="EMBL" id="CAH6720044.1"/>
    </source>
</evidence>
<keyword evidence="2" id="KW-1185">Reference proteome</keyword>
<accession>A0ACA9Y544</accession>
<reference evidence="1" key="1">
    <citation type="submission" date="2022-06" db="EMBL/GenBank/DDBJ databases">
        <authorList>
            <person name="Legras J.-L."/>
            <person name="Devillers H."/>
            <person name="Grondin C."/>
        </authorList>
    </citation>
    <scope>NUCLEOTIDE SEQUENCE</scope>
    <source>
        <strain evidence="1">CLIB 1444</strain>
    </source>
</reference>
<organism evidence="1 2">
    <name type="scientific">[Candida] jaroonii</name>
    <dbReference type="NCBI Taxonomy" id="467808"/>
    <lineage>
        <taxon>Eukaryota</taxon>
        <taxon>Fungi</taxon>
        <taxon>Dikarya</taxon>
        <taxon>Ascomycota</taxon>
        <taxon>Saccharomycotina</taxon>
        <taxon>Pichiomycetes</taxon>
        <taxon>Debaryomycetaceae</taxon>
        <taxon>Yamadazyma</taxon>
    </lineage>
</organism>
<protein>
    <submittedName>
        <fullName evidence="1">Uncharacterized protein</fullName>
    </submittedName>
</protein>
<proteinExistence type="predicted"/>
<dbReference type="EMBL" id="CALSDN010000003">
    <property type="protein sequence ID" value="CAH6720044.1"/>
    <property type="molecule type" value="Genomic_DNA"/>
</dbReference>
<dbReference type="Proteomes" id="UP001152531">
    <property type="component" value="Unassembled WGS sequence"/>
</dbReference>
<evidence type="ECO:0000313" key="2">
    <source>
        <dbReference type="Proteomes" id="UP001152531"/>
    </source>
</evidence>
<gene>
    <name evidence="1" type="ORF">CLIB1444_03S03158</name>
</gene>
<sequence>MNKSSEKERNLNHLNSQIIQLSSNLQDLNELVNITTNQYKIIEKLGIVHSSIFIASQKVFSNESEE</sequence>
<name>A0ACA9Y544_9ASCO</name>